<sequence length="104" mass="11527">MSNVELARLARDSNRFRGRAVYELADRAAAGEDAATILGQLTTLSALREDRFHLVSMAWAAIVALLQTQTAHARRVAYGSFAALPEQEQENFLEYLGCDRIEDA</sequence>
<proteinExistence type="predicted"/>
<gene>
    <name evidence="1" type="ORF">QLQ12_40155</name>
</gene>
<organism evidence="1 2">
    <name type="scientific">Actinoplanes sandaracinus</name>
    <dbReference type="NCBI Taxonomy" id="3045177"/>
    <lineage>
        <taxon>Bacteria</taxon>
        <taxon>Bacillati</taxon>
        <taxon>Actinomycetota</taxon>
        <taxon>Actinomycetes</taxon>
        <taxon>Micromonosporales</taxon>
        <taxon>Micromonosporaceae</taxon>
        <taxon>Actinoplanes</taxon>
    </lineage>
</organism>
<protein>
    <submittedName>
        <fullName evidence="1">Uncharacterized protein</fullName>
    </submittedName>
</protein>
<evidence type="ECO:0000313" key="1">
    <source>
        <dbReference type="EMBL" id="MDI6104821.1"/>
    </source>
</evidence>
<accession>A0ABT6WYK8</accession>
<comment type="caution">
    <text evidence="1">The sequence shown here is derived from an EMBL/GenBank/DDBJ whole genome shotgun (WGS) entry which is preliminary data.</text>
</comment>
<dbReference type="RefSeq" id="WP_282766244.1">
    <property type="nucleotide sequence ID" value="NZ_JASCTH010000037.1"/>
</dbReference>
<dbReference type="EMBL" id="JASCTH010000037">
    <property type="protein sequence ID" value="MDI6104821.1"/>
    <property type="molecule type" value="Genomic_DNA"/>
</dbReference>
<keyword evidence="2" id="KW-1185">Reference proteome</keyword>
<name>A0ABT6WYK8_9ACTN</name>
<evidence type="ECO:0000313" key="2">
    <source>
        <dbReference type="Proteomes" id="UP001241758"/>
    </source>
</evidence>
<dbReference type="Proteomes" id="UP001241758">
    <property type="component" value="Unassembled WGS sequence"/>
</dbReference>
<reference evidence="1 2" key="1">
    <citation type="submission" date="2023-05" db="EMBL/GenBank/DDBJ databases">
        <title>Actinoplanes sp. NEAU-A12 genome sequencing.</title>
        <authorList>
            <person name="Wang Z.-S."/>
        </authorList>
    </citation>
    <scope>NUCLEOTIDE SEQUENCE [LARGE SCALE GENOMIC DNA]</scope>
    <source>
        <strain evidence="1 2">NEAU-A12</strain>
    </source>
</reference>